<sequence>MDIEGEEWGVLQQVLLNTSVLASVTQLSFEIHLDMLRNVKEPESRQAIIASYMKVLQGLAALGFHLVSYEENMLNPQYEIVDGVQMNLYAELLYLRRKYTGEKLPLGG</sequence>
<name>A0AAW0WSP1_CHEQU</name>
<dbReference type="AlphaFoldDB" id="A0AAW0WSP1"/>
<protein>
    <submittedName>
        <fullName evidence="1">Uncharacterized protein</fullName>
    </submittedName>
</protein>
<proteinExistence type="predicted"/>
<organism evidence="1 2">
    <name type="scientific">Cherax quadricarinatus</name>
    <name type="common">Australian red claw crayfish</name>
    <dbReference type="NCBI Taxonomy" id="27406"/>
    <lineage>
        <taxon>Eukaryota</taxon>
        <taxon>Metazoa</taxon>
        <taxon>Ecdysozoa</taxon>
        <taxon>Arthropoda</taxon>
        <taxon>Crustacea</taxon>
        <taxon>Multicrustacea</taxon>
        <taxon>Malacostraca</taxon>
        <taxon>Eumalacostraca</taxon>
        <taxon>Eucarida</taxon>
        <taxon>Decapoda</taxon>
        <taxon>Pleocyemata</taxon>
        <taxon>Astacidea</taxon>
        <taxon>Parastacoidea</taxon>
        <taxon>Parastacidae</taxon>
        <taxon>Cherax</taxon>
    </lineage>
</organism>
<evidence type="ECO:0000313" key="1">
    <source>
        <dbReference type="EMBL" id="KAK8735270.1"/>
    </source>
</evidence>
<dbReference type="Proteomes" id="UP001445076">
    <property type="component" value="Unassembled WGS sequence"/>
</dbReference>
<reference evidence="1 2" key="1">
    <citation type="journal article" date="2024" name="BMC Genomics">
        <title>Genome assembly of redclaw crayfish (Cherax quadricarinatus) provides insights into its immune adaptation and hypoxia tolerance.</title>
        <authorList>
            <person name="Liu Z."/>
            <person name="Zheng J."/>
            <person name="Li H."/>
            <person name="Fang K."/>
            <person name="Wang S."/>
            <person name="He J."/>
            <person name="Zhou D."/>
            <person name="Weng S."/>
            <person name="Chi M."/>
            <person name="Gu Z."/>
            <person name="He J."/>
            <person name="Li F."/>
            <person name="Wang M."/>
        </authorList>
    </citation>
    <scope>NUCLEOTIDE SEQUENCE [LARGE SCALE GENOMIC DNA]</scope>
    <source>
        <strain evidence="1">ZL_2023a</strain>
    </source>
</reference>
<keyword evidence="2" id="KW-1185">Reference proteome</keyword>
<accession>A0AAW0WSP1</accession>
<dbReference type="EMBL" id="JARKIK010000048">
    <property type="protein sequence ID" value="KAK8735270.1"/>
    <property type="molecule type" value="Genomic_DNA"/>
</dbReference>
<evidence type="ECO:0000313" key="2">
    <source>
        <dbReference type="Proteomes" id="UP001445076"/>
    </source>
</evidence>
<gene>
    <name evidence="1" type="ORF">OTU49_005595</name>
</gene>
<comment type="caution">
    <text evidence="1">The sequence shown here is derived from an EMBL/GenBank/DDBJ whole genome shotgun (WGS) entry which is preliminary data.</text>
</comment>